<evidence type="ECO:0000256" key="4">
    <source>
        <dbReference type="ARBA" id="ARBA00022475"/>
    </source>
</evidence>
<feature type="transmembrane region" description="Helical" evidence="8">
    <location>
        <begin position="15"/>
        <end position="33"/>
    </location>
</feature>
<reference evidence="9 10" key="1">
    <citation type="submission" date="2018-03" db="EMBL/GenBank/DDBJ databases">
        <title>Genomic Encyclopedia of Archaeal and Bacterial Type Strains, Phase II (KMG-II): from individual species to whole genera.</title>
        <authorList>
            <person name="Goeker M."/>
        </authorList>
    </citation>
    <scope>NUCLEOTIDE SEQUENCE [LARGE SCALE GENOMIC DNA]</scope>
    <source>
        <strain evidence="9 10">DSM 18107</strain>
    </source>
</reference>
<dbReference type="Proteomes" id="UP000240978">
    <property type="component" value="Unassembled WGS sequence"/>
</dbReference>
<evidence type="ECO:0000256" key="1">
    <source>
        <dbReference type="ARBA" id="ARBA00004651"/>
    </source>
</evidence>
<protein>
    <submittedName>
        <fullName evidence="9">Putative PurR-regulated permease PerM</fullName>
    </submittedName>
</protein>
<evidence type="ECO:0000313" key="9">
    <source>
        <dbReference type="EMBL" id="PSL28917.1"/>
    </source>
</evidence>
<feature type="transmembrane region" description="Helical" evidence="8">
    <location>
        <begin position="158"/>
        <end position="187"/>
    </location>
</feature>
<evidence type="ECO:0000256" key="7">
    <source>
        <dbReference type="ARBA" id="ARBA00023136"/>
    </source>
</evidence>
<dbReference type="InterPro" id="IPR002549">
    <property type="entry name" value="AI-2E-like"/>
</dbReference>
<evidence type="ECO:0000256" key="2">
    <source>
        <dbReference type="ARBA" id="ARBA00009773"/>
    </source>
</evidence>
<keyword evidence="6 8" id="KW-1133">Transmembrane helix</keyword>
<feature type="transmembrane region" description="Helical" evidence="8">
    <location>
        <begin position="238"/>
        <end position="265"/>
    </location>
</feature>
<feature type="transmembrane region" description="Helical" evidence="8">
    <location>
        <begin position="69"/>
        <end position="89"/>
    </location>
</feature>
<evidence type="ECO:0000256" key="3">
    <source>
        <dbReference type="ARBA" id="ARBA00022448"/>
    </source>
</evidence>
<dbReference type="GO" id="GO:0005886">
    <property type="term" value="C:plasma membrane"/>
    <property type="evidence" value="ECO:0007669"/>
    <property type="project" value="UniProtKB-SubCell"/>
</dbReference>
<dbReference type="EMBL" id="PYGK01000007">
    <property type="protein sequence ID" value="PSL28917.1"/>
    <property type="molecule type" value="Genomic_DNA"/>
</dbReference>
<keyword evidence="7 8" id="KW-0472">Membrane</keyword>
<evidence type="ECO:0000256" key="5">
    <source>
        <dbReference type="ARBA" id="ARBA00022692"/>
    </source>
</evidence>
<evidence type="ECO:0000256" key="6">
    <source>
        <dbReference type="ARBA" id="ARBA00022989"/>
    </source>
</evidence>
<name>A0A2P8G4N0_9BACT</name>
<evidence type="ECO:0000313" key="10">
    <source>
        <dbReference type="Proteomes" id="UP000240978"/>
    </source>
</evidence>
<keyword evidence="10" id="KW-1185">Reference proteome</keyword>
<feature type="transmembrane region" description="Helical" evidence="8">
    <location>
        <begin position="39"/>
        <end position="57"/>
    </location>
</feature>
<accession>A0A2P8G4N0</accession>
<dbReference type="PANTHER" id="PTHR21716:SF53">
    <property type="entry name" value="PERMEASE PERM-RELATED"/>
    <property type="match status" value="1"/>
</dbReference>
<comment type="caution">
    <text evidence="9">The sequence shown here is derived from an EMBL/GenBank/DDBJ whole genome shotgun (WGS) entry which is preliminary data.</text>
</comment>
<keyword evidence="4" id="KW-1003">Cell membrane</keyword>
<organism evidence="9 10">
    <name type="scientific">Chitinophaga ginsengisoli</name>
    <dbReference type="NCBI Taxonomy" id="363837"/>
    <lineage>
        <taxon>Bacteria</taxon>
        <taxon>Pseudomonadati</taxon>
        <taxon>Bacteroidota</taxon>
        <taxon>Chitinophagia</taxon>
        <taxon>Chitinophagales</taxon>
        <taxon>Chitinophagaceae</taxon>
        <taxon>Chitinophaga</taxon>
    </lineage>
</organism>
<keyword evidence="5 8" id="KW-0812">Transmembrane</keyword>
<proteinExistence type="inferred from homology"/>
<feature type="transmembrane region" description="Helical" evidence="8">
    <location>
        <begin position="208"/>
        <end position="232"/>
    </location>
</feature>
<sequence length="373" mass="41540">MREIRLSMNEVKLPFNARLAFTLLCIILIIYIARLGHTLIIPLAFATLVAIMLLPIASQLEQWRFPRGIAAFTVVMLFVVVLVGVLMLLGTQMGAFVADFPQLQKQLLTQLNSLQTWINVRFHIDSAQQMDYLEQMAMGTLGTATSFISSTLLSLSSLLIFIIFVLLYSFFLLLYRSLIITFLIKLFKGKHRDKLLAVVVQTRYIIKGYVTGLMIETIVVAIVNCTMFWILGIKYAPLLGIMAALFNLIPYLGIYIATVICMVLTLTNSSLATTIEVGVGLLIVHFLDSNILLPRIMGSKVKINALVTILGVVAGNLIWGVPGMFLAIPFIAILKIIFEHIEYMHPWAILLGDVTMKRKAKPAIPKGPDPVSE</sequence>
<comment type="subcellular location">
    <subcellularLocation>
        <location evidence="1">Cell membrane</location>
        <topology evidence="1">Multi-pass membrane protein</topology>
    </subcellularLocation>
</comment>
<evidence type="ECO:0000256" key="8">
    <source>
        <dbReference type="SAM" id="Phobius"/>
    </source>
</evidence>
<feature type="transmembrane region" description="Helical" evidence="8">
    <location>
        <begin position="317"/>
        <end position="338"/>
    </location>
</feature>
<keyword evidence="3" id="KW-0813">Transport</keyword>
<gene>
    <name evidence="9" type="ORF">CLV42_10763</name>
</gene>
<dbReference type="AlphaFoldDB" id="A0A2P8G4N0"/>
<comment type="similarity">
    <text evidence="2">Belongs to the autoinducer-2 exporter (AI-2E) (TC 2.A.86) family.</text>
</comment>
<dbReference type="Pfam" id="PF01594">
    <property type="entry name" value="AI-2E_transport"/>
    <property type="match status" value="1"/>
</dbReference>
<dbReference type="PANTHER" id="PTHR21716">
    <property type="entry name" value="TRANSMEMBRANE PROTEIN"/>
    <property type="match status" value="1"/>
</dbReference>
<feature type="transmembrane region" description="Helical" evidence="8">
    <location>
        <begin position="277"/>
        <end position="297"/>
    </location>
</feature>